<dbReference type="PANTHER" id="PTHR12286">
    <property type="entry name" value="SACCHAROPINE DEHYDROGENASE-LIKE OXIDOREDUCTASE"/>
    <property type="match status" value="1"/>
</dbReference>
<reference evidence="1" key="1">
    <citation type="submission" date="2021-01" db="EMBL/GenBank/DDBJ databases">
        <authorList>
            <person name="Corre E."/>
            <person name="Pelletier E."/>
            <person name="Niang G."/>
            <person name="Scheremetjew M."/>
            <person name="Finn R."/>
            <person name="Kale V."/>
            <person name="Holt S."/>
            <person name="Cochrane G."/>
            <person name="Meng A."/>
            <person name="Brown T."/>
            <person name="Cohen L."/>
        </authorList>
    </citation>
    <scope>NUCLEOTIDE SEQUENCE</scope>
    <source>
        <strain evidence="1">OF101</strain>
    </source>
</reference>
<organism evidence="1">
    <name type="scientific">Alexandrium catenella</name>
    <name type="common">Red tide dinoflagellate</name>
    <name type="synonym">Gonyaulax catenella</name>
    <dbReference type="NCBI Taxonomy" id="2925"/>
    <lineage>
        <taxon>Eukaryota</taxon>
        <taxon>Sar</taxon>
        <taxon>Alveolata</taxon>
        <taxon>Dinophyceae</taxon>
        <taxon>Gonyaulacales</taxon>
        <taxon>Pyrocystaceae</taxon>
        <taxon>Alexandrium</taxon>
    </lineage>
</organism>
<dbReference type="EMBL" id="HBGE01051213">
    <property type="protein sequence ID" value="CAD9149203.1"/>
    <property type="molecule type" value="Transcribed_RNA"/>
</dbReference>
<name>A0A7S1W510_ALECA</name>
<dbReference type="InterPro" id="IPR036291">
    <property type="entry name" value="NAD(P)-bd_dom_sf"/>
</dbReference>
<protein>
    <recommendedName>
        <fullName evidence="2">Saccharopine dehydrogenase NADP binding domain-containing protein</fullName>
    </recommendedName>
</protein>
<dbReference type="InterPro" id="IPR051276">
    <property type="entry name" value="Saccharopine_DH-like_oxidrdct"/>
</dbReference>
<dbReference type="CDD" id="cd00080">
    <property type="entry name" value="H3TH_StructSpec-5'-nucleases"/>
    <property type="match status" value="1"/>
</dbReference>
<dbReference type="PANTHER" id="PTHR12286:SF5">
    <property type="entry name" value="SACCHAROPINE DEHYDROGENASE-LIKE OXIDOREDUCTASE"/>
    <property type="match status" value="1"/>
</dbReference>
<dbReference type="Gene3D" id="3.40.50.720">
    <property type="entry name" value="NAD(P)-binding Rossmann-like Domain"/>
    <property type="match status" value="1"/>
</dbReference>
<accession>A0A7S1W510</accession>
<dbReference type="GO" id="GO:0009247">
    <property type="term" value="P:glycolipid biosynthetic process"/>
    <property type="evidence" value="ECO:0007669"/>
    <property type="project" value="TreeGrafter"/>
</dbReference>
<evidence type="ECO:0000313" key="1">
    <source>
        <dbReference type="EMBL" id="CAD9149203.1"/>
    </source>
</evidence>
<dbReference type="GO" id="GO:0005886">
    <property type="term" value="C:plasma membrane"/>
    <property type="evidence" value="ECO:0007669"/>
    <property type="project" value="TreeGrafter"/>
</dbReference>
<sequence length="527" mass="58521">MTTALEVLENIEGFHIEDVPARSPMEKMYFCGEMLQKYEPCTEALTRIIASDGEDDELWSEFEACFNKFLDASWASNWDGVRYDIVFYGVSGYTGYLMMEYLKRTSLKKNPEKYSFAFAGRTVSKVIELRDREFLGTDYEDIPVIQASYDDPVSMIDLAKSAYVIINVAGPYMLAQGEVMIDACCLCGTDYCDVAGEIPWTMRTLELHEHAKKGKACIIPSAAVAGGYPDILTHLCAKKLREETGEELRRSICYARGGGAGSGTSGGTLATRAAMNAASDHVRKKMADPFSLDGFIPEFDRNGVKEAVIQQGSGQVIFKNRREDADSILSKVSQCPLTGIWRAPWVYAYFDTRIVRRSNEMLANLENQPYGKFLSFQEFMYLPPQALAEAAKIQEEGGEVKPSAGPSVSGEKEALEKMGKYYKQGEGPPLEELNDAWVAFFLIAETTSGHKAACSLVGKDGYFETARCAVEMALALRYDKAEMPHKGGVMNAAVCGKDWYASRLINSGLKWKMGGWHSEEELSPPEY</sequence>
<dbReference type="SUPFAM" id="SSF51735">
    <property type="entry name" value="NAD(P)-binding Rossmann-fold domains"/>
    <property type="match status" value="1"/>
</dbReference>
<proteinExistence type="predicted"/>
<dbReference type="AlphaFoldDB" id="A0A7S1W510"/>
<gene>
    <name evidence="1" type="ORF">ACAT0790_LOCUS30929</name>
</gene>
<evidence type="ECO:0008006" key="2">
    <source>
        <dbReference type="Google" id="ProtNLM"/>
    </source>
</evidence>